<protein>
    <submittedName>
        <fullName evidence="3">Deoxynucleoside kinase</fullName>
    </submittedName>
</protein>
<dbReference type="EMBL" id="CP040825">
    <property type="protein sequence ID" value="QCZ36803.1"/>
    <property type="molecule type" value="Genomic_DNA"/>
</dbReference>
<dbReference type="Gene3D" id="3.40.50.300">
    <property type="entry name" value="P-loop containing nucleotide triphosphate hydrolases"/>
    <property type="match status" value="1"/>
</dbReference>
<dbReference type="Pfam" id="PF01712">
    <property type="entry name" value="dNK"/>
    <property type="match status" value="1"/>
</dbReference>
<name>A0A4Y6I6R8_9MOLU</name>
<evidence type="ECO:0000313" key="3">
    <source>
        <dbReference type="EMBL" id="QDF65082.1"/>
    </source>
</evidence>
<dbReference type="InterPro" id="IPR027417">
    <property type="entry name" value="P-loop_NTPase"/>
</dbReference>
<reference evidence="2 4" key="2">
    <citation type="submission" date="2019-06" db="EMBL/GenBank/DDBJ databases">
        <title>Mycoplasma sp. 2F1A isolated from ostrich.</title>
        <authorList>
            <person name="Spergser J."/>
        </authorList>
    </citation>
    <scope>NUCLEOTIDE SEQUENCE [LARGE SCALE GENOMIC DNA]</scope>
    <source>
        <strain evidence="2 4">2F1A</strain>
    </source>
</reference>
<dbReference type="EMBL" id="CP041147">
    <property type="protein sequence ID" value="QDF65082.1"/>
    <property type="molecule type" value="Genomic_DNA"/>
</dbReference>
<proteinExistence type="predicted"/>
<dbReference type="SUPFAM" id="SSF52540">
    <property type="entry name" value="P-loop containing nucleoside triphosphate hydrolases"/>
    <property type="match status" value="1"/>
</dbReference>
<dbReference type="RefSeq" id="WP_139592285.1">
    <property type="nucleotide sequence ID" value="NZ_CP040825.1"/>
</dbReference>
<dbReference type="Proteomes" id="UP000305457">
    <property type="component" value="Chromosome"/>
</dbReference>
<dbReference type="PANTHER" id="PTHR10513">
    <property type="entry name" value="DEOXYNUCLEOSIDE KINASE"/>
    <property type="match status" value="1"/>
</dbReference>
<dbReference type="Proteomes" id="UP000315201">
    <property type="component" value="Chromosome"/>
</dbReference>
<dbReference type="PANTHER" id="PTHR10513:SF35">
    <property type="entry name" value="DEOXYADENOSINE KINASE"/>
    <property type="match status" value="1"/>
</dbReference>
<dbReference type="GO" id="GO:0019136">
    <property type="term" value="F:deoxynucleoside kinase activity"/>
    <property type="evidence" value="ECO:0007669"/>
    <property type="project" value="TreeGrafter"/>
</dbReference>
<accession>A0A5B7XY14</accession>
<accession>A0A4Y6I6R8</accession>
<dbReference type="GO" id="GO:0005737">
    <property type="term" value="C:cytoplasm"/>
    <property type="evidence" value="ECO:0007669"/>
    <property type="project" value="TreeGrafter"/>
</dbReference>
<dbReference type="KEGG" id="mnh:FG904_02180"/>
<organism evidence="3 5">
    <name type="scientific">Mycoplasma nasistruthionis</name>
    <dbReference type="NCBI Taxonomy" id="353852"/>
    <lineage>
        <taxon>Bacteria</taxon>
        <taxon>Bacillati</taxon>
        <taxon>Mycoplasmatota</taxon>
        <taxon>Mollicutes</taxon>
        <taxon>Mycoplasmataceae</taxon>
        <taxon>Mycoplasma</taxon>
    </lineage>
</organism>
<reference evidence="3 5" key="1">
    <citation type="submission" date="2019-06" db="EMBL/GenBank/DDBJ databases">
        <title>Mycoplasma nasistruthionis sp. nov. str Ms03.</title>
        <authorList>
            <person name="Botes A."/>
        </authorList>
    </citation>
    <scope>NUCLEOTIDE SEQUENCE [LARGE SCALE GENOMIC DNA]</scope>
    <source>
        <strain evidence="3 5">Ms03</strain>
    </source>
</reference>
<feature type="domain" description="Deoxynucleoside kinase" evidence="1">
    <location>
        <begin position="3"/>
        <end position="205"/>
    </location>
</feature>
<keyword evidence="5" id="KW-1185">Reference proteome</keyword>
<dbReference type="InterPro" id="IPR050566">
    <property type="entry name" value="Deoxyribonucleoside_kinase"/>
</dbReference>
<keyword evidence="3" id="KW-0418">Kinase</keyword>
<dbReference type="InterPro" id="IPR031314">
    <property type="entry name" value="DNK_dom"/>
</dbReference>
<keyword evidence="3" id="KW-0808">Transferase</keyword>
<dbReference type="AlphaFoldDB" id="A0A4Y6I6R8"/>
<evidence type="ECO:0000313" key="5">
    <source>
        <dbReference type="Proteomes" id="UP000315201"/>
    </source>
</evidence>
<dbReference type="OrthoDB" id="391791at2"/>
<gene>
    <name evidence="2" type="ORF">FG904_02180</name>
    <name evidence="3" type="ORF">FIV53_02150</name>
</gene>
<sequence length="218" mass="25894">MLIGISGMISSGKSTLSKKLIEHYEGHSLLIDEFTQNDEVFNTMLKWFYEKKPNLELSFQTYVVEHHMENVRKHLDKFDQMGLDSKNDFLFLDRFGAEHYVFAMVNFKNLPEKTMKAYDALFNELITPSELPEFAIFLDVSYENFKNRLFKRGRDVEIENYEKNETYFKELYDVYKDTYIKVVEKYKINYAILDTNDLTEDQVLEEAVKLIEAYKASK</sequence>
<evidence type="ECO:0000259" key="1">
    <source>
        <dbReference type="Pfam" id="PF01712"/>
    </source>
</evidence>
<evidence type="ECO:0000313" key="4">
    <source>
        <dbReference type="Proteomes" id="UP000305457"/>
    </source>
</evidence>
<evidence type="ECO:0000313" key="2">
    <source>
        <dbReference type="EMBL" id="QCZ36803.1"/>
    </source>
</evidence>